<evidence type="ECO:0000259" key="8">
    <source>
        <dbReference type="Pfam" id="PF01728"/>
    </source>
</evidence>
<dbReference type="PANTHER" id="PTHR37524:SF2">
    <property type="entry name" value="RIBOSOMAL RNA METHYLTRANSFERASE FTSJ DOMAIN-CONTAINING PROTEIN"/>
    <property type="match status" value="1"/>
</dbReference>
<keyword evidence="2" id="KW-0698">rRNA processing</keyword>
<reference evidence="11 14" key="1">
    <citation type="submission" date="2016-08" db="EMBL/GenBank/DDBJ databases">
        <title>Candidatus Dactylopiibacterium carminicum genome sequence.</title>
        <authorList>
            <person name="Ramirez-Puebla S.T."/>
            <person name="Ormeno-Orrillo E."/>
            <person name="Vera-Ponce De Leon A."/>
            <person name="Luis L."/>
            <person name="Sanchez-Flores A."/>
            <person name="Monica R."/>
            <person name="Martinez-Romero E."/>
        </authorList>
    </citation>
    <scope>NUCLEOTIDE SEQUENCE [LARGE SCALE GENOMIC DNA]</scope>
    <source>
        <strain evidence="11">END1</strain>
    </source>
</reference>
<dbReference type="Gene3D" id="3.30.2300.20">
    <property type="match status" value="1"/>
</dbReference>
<protein>
    <submittedName>
        <fullName evidence="12">23S rRNA (Cytidine(2498)-2'-O)-methyltransferase RlmM</fullName>
    </submittedName>
</protein>
<evidence type="ECO:0000313" key="13">
    <source>
        <dbReference type="Proteomes" id="UP000216107"/>
    </source>
</evidence>
<dbReference type="EMBL" id="MDUX01000002">
    <property type="protein sequence ID" value="KAF7600777.1"/>
    <property type="molecule type" value="Genomic_DNA"/>
</dbReference>
<feature type="domain" description="Ribosomal RNA large subunit methyltransferase M THUMP-like" evidence="10">
    <location>
        <begin position="88"/>
        <end position="165"/>
    </location>
</feature>
<dbReference type="Pfam" id="PF01728">
    <property type="entry name" value="FtsJ"/>
    <property type="match status" value="1"/>
</dbReference>
<keyword evidence="5 7" id="KW-0949">S-adenosyl-L-methionine</keyword>
<dbReference type="PANTHER" id="PTHR37524">
    <property type="entry name" value="RIBOSOMAL RNA LARGE SUBUNIT METHYLTRANSFERASE M"/>
    <property type="match status" value="1"/>
</dbReference>
<reference evidence="12 13" key="2">
    <citation type="submission" date="2017-07" db="EMBL/GenBank/DDBJ databases">
        <title>Candidatus Dactylopiibacterium carminicum, a nitrogen-fixing symbiont of the cochineal insect Dactylopius coccus and Dactylopius opuntiae (Hemiptera: Coccoidea: Dactylopiidae).</title>
        <authorList>
            <person name="Vera A."/>
        </authorList>
    </citation>
    <scope>NUCLEOTIDE SEQUENCE [LARGE SCALE GENOMIC DNA]</scope>
    <source>
        <strain evidence="12 13">NFDCM</strain>
    </source>
</reference>
<gene>
    <name evidence="11" type="ORF">BGI27_01295</name>
    <name evidence="12" type="ORF">CGU29_08565</name>
</gene>
<dbReference type="GO" id="GO:0006364">
    <property type="term" value="P:rRNA processing"/>
    <property type="evidence" value="ECO:0007669"/>
    <property type="project" value="UniProtKB-KW"/>
</dbReference>
<dbReference type="NCBIfam" id="NF008734">
    <property type="entry name" value="PRK11760.1"/>
    <property type="match status" value="1"/>
</dbReference>
<dbReference type="Pfam" id="PF21239">
    <property type="entry name" value="RLMM_N"/>
    <property type="match status" value="1"/>
</dbReference>
<evidence type="ECO:0000256" key="5">
    <source>
        <dbReference type="ARBA" id="ARBA00022691"/>
    </source>
</evidence>
<feature type="binding site" evidence="7">
    <location>
        <position position="279"/>
    </location>
    <ligand>
        <name>S-adenosyl-L-methionine</name>
        <dbReference type="ChEBI" id="CHEBI:59789"/>
    </ligand>
</feature>
<evidence type="ECO:0000313" key="11">
    <source>
        <dbReference type="EMBL" id="KAF7600777.1"/>
    </source>
</evidence>
<evidence type="ECO:0000259" key="10">
    <source>
        <dbReference type="Pfam" id="PF21239"/>
    </source>
</evidence>
<dbReference type="Pfam" id="PF18125">
    <property type="entry name" value="RlmM_FDX"/>
    <property type="match status" value="1"/>
</dbReference>
<evidence type="ECO:0000256" key="7">
    <source>
        <dbReference type="PIRSR" id="PIRSR028774-2"/>
    </source>
</evidence>
<dbReference type="Proteomes" id="UP000623509">
    <property type="component" value="Unassembled WGS sequence"/>
</dbReference>
<dbReference type="OrthoDB" id="154490at2"/>
<dbReference type="InterPro" id="IPR029063">
    <property type="entry name" value="SAM-dependent_MTases_sf"/>
</dbReference>
<keyword evidence="1" id="KW-0963">Cytoplasm</keyword>
<dbReference type="InterPro" id="IPR048646">
    <property type="entry name" value="RlmM_THUMP-like"/>
</dbReference>
<feature type="domain" description="Ribosomal RNA methyltransferase FtsJ" evidence="8">
    <location>
        <begin position="188"/>
        <end position="282"/>
    </location>
</feature>
<evidence type="ECO:0000313" key="12">
    <source>
        <dbReference type="EMBL" id="PAS93203.1"/>
    </source>
</evidence>
<dbReference type="GO" id="GO:0032259">
    <property type="term" value="P:methylation"/>
    <property type="evidence" value="ECO:0007669"/>
    <property type="project" value="UniProtKB-KW"/>
</dbReference>
<comment type="caution">
    <text evidence="12">The sequence shown here is derived from an EMBL/GenBank/DDBJ whole genome shotgun (WGS) entry which is preliminary data.</text>
</comment>
<sequence length="371" mass="41659">MSPTAKGLLLLCRPGFEKECTAEAESLARAGGISGFARTTADSGCVHYVFHELVDWKEALEAAPFDAFVFARQRSIWIERVADMPQEDRVTPLIEAIAAQEIQVGRLDVETADTNEAKSLSGFLKRFIPHIERTLKARRILRDKEELPTLHLLFKDSSQVDLGLSRLGDASPWPMGIARLRMPRNAPSRSTLKLAEAFDALMTEEERTQSLKPGLYAVDLGAAPGGWSFQFSERGMHVYAVDNGPLADSLVASGMVEHVRADGFSWRAPRKQVEWVVCDMVEQPARVAQLVSDWIASGKAKRCIFNLKLPMKKRFEELKKCRQVISSRFGLHGDHYVLRIRQLYHDREEVTAYLAKIPAPDSNKTAKLSRR</sequence>
<evidence type="ECO:0000256" key="6">
    <source>
        <dbReference type="PIRSR" id="PIRSR028774-1"/>
    </source>
</evidence>
<dbReference type="GO" id="GO:0008168">
    <property type="term" value="F:methyltransferase activity"/>
    <property type="evidence" value="ECO:0007669"/>
    <property type="project" value="UniProtKB-KW"/>
</dbReference>
<dbReference type="SUPFAM" id="SSF53335">
    <property type="entry name" value="S-adenosyl-L-methionine-dependent methyltransferases"/>
    <property type="match status" value="1"/>
</dbReference>
<feature type="binding site" evidence="7">
    <location>
        <begin position="223"/>
        <end position="226"/>
    </location>
    <ligand>
        <name>S-adenosyl-L-methionine</name>
        <dbReference type="ChEBI" id="CHEBI:59789"/>
    </ligand>
</feature>
<evidence type="ECO:0000256" key="3">
    <source>
        <dbReference type="ARBA" id="ARBA00022603"/>
    </source>
</evidence>
<evidence type="ECO:0000259" key="9">
    <source>
        <dbReference type="Pfam" id="PF18125"/>
    </source>
</evidence>
<evidence type="ECO:0000313" key="14">
    <source>
        <dbReference type="Proteomes" id="UP000623509"/>
    </source>
</evidence>
<dbReference type="PIRSF" id="PIRSF028774">
    <property type="entry name" value="UCP028774"/>
    <property type="match status" value="1"/>
</dbReference>
<evidence type="ECO:0000256" key="1">
    <source>
        <dbReference type="ARBA" id="ARBA00022490"/>
    </source>
</evidence>
<accession>A0A272ESV5</accession>
<feature type="binding site" evidence="7">
    <location>
        <position position="262"/>
    </location>
    <ligand>
        <name>S-adenosyl-L-methionine</name>
        <dbReference type="ChEBI" id="CHEBI:59789"/>
    </ligand>
</feature>
<dbReference type="InterPro" id="IPR011224">
    <property type="entry name" value="rRNA_MeTrfase_M"/>
</dbReference>
<dbReference type="Gene3D" id="3.30.70.2810">
    <property type="match status" value="1"/>
</dbReference>
<dbReference type="AlphaFoldDB" id="A0A272ESV5"/>
<keyword evidence="4 12" id="KW-0808">Transferase</keyword>
<feature type="active site" description="Proton acceptor" evidence="6">
    <location>
        <position position="308"/>
    </location>
</feature>
<dbReference type="Gene3D" id="3.40.50.150">
    <property type="entry name" value="Vaccinia Virus protein VP39"/>
    <property type="match status" value="1"/>
</dbReference>
<organism evidence="12 13">
    <name type="scientific">Candidatus Dactylopiibacterium carminicum</name>
    <dbReference type="NCBI Taxonomy" id="857335"/>
    <lineage>
        <taxon>Bacteria</taxon>
        <taxon>Pseudomonadati</taxon>
        <taxon>Pseudomonadota</taxon>
        <taxon>Betaproteobacteria</taxon>
        <taxon>Rhodocyclales</taxon>
        <taxon>Rhodocyclaceae</taxon>
        <taxon>Candidatus Dactylopiibacterium</taxon>
    </lineage>
</organism>
<keyword evidence="3 12" id="KW-0489">Methyltransferase</keyword>
<feature type="domain" description="RlmM ferredoxin-like" evidence="9">
    <location>
        <begin position="6"/>
        <end position="73"/>
    </location>
</feature>
<dbReference type="Proteomes" id="UP000216107">
    <property type="component" value="Unassembled WGS sequence"/>
</dbReference>
<evidence type="ECO:0000256" key="4">
    <source>
        <dbReference type="ARBA" id="ARBA00022679"/>
    </source>
</evidence>
<evidence type="ECO:0000256" key="2">
    <source>
        <dbReference type="ARBA" id="ARBA00022552"/>
    </source>
</evidence>
<name>A0A272ESV5_9RHOO</name>
<dbReference type="InterPro" id="IPR002877">
    <property type="entry name" value="RNA_MeTrfase_FtsJ_dom"/>
</dbReference>
<feature type="binding site" evidence="7">
    <location>
        <position position="190"/>
    </location>
    <ligand>
        <name>S-adenosyl-L-methionine</name>
        <dbReference type="ChEBI" id="CHEBI:59789"/>
    </ligand>
</feature>
<feature type="binding site" evidence="7">
    <location>
        <position position="242"/>
    </location>
    <ligand>
        <name>S-adenosyl-L-methionine</name>
        <dbReference type="ChEBI" id="CHEBI:59789"/>
    </ligand>
</feature>
<keyword evidence="14" id="KW-1185">Reference proteome</keyword>
<dbReference type="EMBL" id="NMRN01000021">
    <property type="protein sequence ID" value="PAS93203.1"/>
    <property type="molecule type" value="Genomic_DNA"/>
</dbReference>
<proteinExistence type="predicted"/>
<dbReference type="InterPro" id="IPR040739">
    <property type="entry name" value="RlmM_FDX"/>
</dbReference>